<dbReference type="Gene3D" id="1.10.630.10">
    <property type="entry name" value="Cytochrome P450"/>
    <property type="match status" value="1"/>
</dbReference>
<dbReference type="GO" id="GO:0016705">
    <property type="term" value="F:oxidoreductase activity, acting on paired donors, with incorporation or reduction of molecular oxygen"/>
    <property type="evidence" value="ECO:0007669"/>
    <property type="project" value="InterPro"/>
</dbReference>
<dbReference type="Pfam" id="PF00067">
    <property type="entry name" value="p450"/>
    <property type="match status" value="1"/>
</dbReference>
<evidence type="ECO:0000256" key="2">
    <source>
        <dbReference type="ARBA" id="ARBA00010617"/>
    </source>
</evidence>
<dbReference type="EMBL" id="ML994642">
    <property type="protein sequence ID" value="KAF2183518.1"/>
    <property type="molecule type" value="Genomic_DNA"/>
</dbReference>
<sequence>DWSKVPIYDVIAKAVARVSNRAFSRTLLFMRYPPHLEKAIAYAQDVVVSTELIRAFPNWLKPLLIRLTPIHRQRKLASEIMGWIVQERLDTNWEGKDKLDDMIQWLADTAPPVERTMPQIVERVMALNVASIHTTTMTLTSALYTLGARWEKYTPILRKEVRQHCEGGEVTKQALSKLTRLDSFLRECGRFNIPDFVSVRLVCNARKDFRFKDGTIVPTGARVGAPSLVLHNESQYYRD</sequence>
<evidence type="ECO:0000313" key="7">
    <source>
        <dbReference type="Proteomes" id="UP000800200"/>
    </source>
</evidence>
<dbReference type="InterPro" id="IPR001128">
    <property type="entry name" value="Cyt_P450"/>
</dbReference>
<feature type="non-terminal residue" evidence="6">
    <location>
        <position position="1"/>
    </location>
</feature>
<protein>
    <submittedName>
        <fullName evidence="6">Cytochrome P450</fullName>
    </submittedName>
</protein>
<dbReference type="GO" id="GO:0005506">
    <property type="term" value="F:iron ion binding"/>
    <property type="evidence" value="ECO:0007669"/>
    <property type="project" value="InterPro"/>
</dbReference>
<keyword evidence="7" id="KW-1185">Reference proteome</keyword>
<dbReference type="PANTHER" id="PTHR46206">
    <property type="entry name" value="CYTOCHROME P450"/>
    <property type="match status" value="1"/>
</dbReference>
<reference evidence="6" key="1">
    <citation type="journal article" date="2020" name="Stud. Mycol.">
        <title>101 Dothideomycetes genomes: a test case for predicting lifestyles and emergence of pathogens.</title>
        <authorList>
            <person name="Haridas S."/>
            <person name="Albert R."/>
            <person name="Binder M."/>
            <person name="Bloem J."/>
            <person name="Labutti K."/>
            <person name="Salamov A."/>
            <person name="Andreopoulos B."/>
            <person name="Baker S."/>
            <person name="Barry K."/>
            <person name="Bills G."/>
            <person name="Bluhm B."/>
            <person name="Cannon C."/>
            <person name="Castanera R."/>
            <person name="Culley D."/>
            <person name="Daum C."/>
            <person name="Ezra D."/>
            <person name="Gonzalez J."/>
            <person name="Henrissat B."/>
            <person name="Kuo A."/>
            <person name="Liang C."/>
            <person name="Lipzen A."/>
            <person name="Lutzoni F."/>
            <person name="Magnuson J."/>
            <person name="Mondo S."/>
            <person name="Nolan M."/>
            <person name="Ohm R."/>
            <person name="Pangilinan J."/>
            <person name="Park H.-J."/>
            <person name="Ramirez L."/>
            <person name="Alfaro M."/>
            <person name="Sun H."/>
            <person name="Tritt A."/>
            <person name="Yoshinaga Y."/>
            <person name="Zwiers L.-H."/>
            <person name="Turgeon B."/>
            <person name="Goodwin S."/>
            <person name="Spatafora J."/>
            <person name="Crous P."/>
            <person name="Grigoriev I."/>
        </authorList>
    </citation>
    <scope>NUCLEOTIDE SEQUENCE</scope>
    <source>
        <strain evidence="6">CBS 207.26</strain>
    </source>
</reference>
<keyword evidence="3" id="KW-0479">Metal-binding</keyword>
<name>A0A6A6DZ87_9PEZI</name>
<organism evidence="6 7">
    <name type="scientific">Zopfia rhizophila CBS 207.26</name>
    <dbReference type="NCBI Taxonomy" id="1314779"/>
    <lineage>
        <taxon>Eukaryota</taxon>
        <taxon>Fungi</taxon>
        <taxon>Dikarya</taxon>
        <taxon>Ascomycota</taxon>
        <taxon>Pezizomycotina</taxon>
        <taxon>Dothideomycetes</taxon>
        <taxon>Dothideomycetes incertae sedis</taxon>
        <taxon>Zopfiaceae</taxon>
        <taxon>Zopfia</taxon>
    </lineage>
</organism>
<evidence type="ECO:0000256" key="1">
    <source>
        <dbReference type="ARBA" id="ARBA00001971"/>
    </source>
</evidence>
<proteinExistence type="inferred from homology"/>
<keyword evidence="4" id="KW-0560">Oxidoreductase</keyword>
<comment type="similarity">
    <text evidence="2">Belongs to the cytochrome P450 family.</text>
</comment>
<gene>
    <name evidence="6" type="ORF">K469DRAFT_582997</name>
</gene>
<dbReference type="OrthoDB" id="1844152at2759"/>
<accession>A0A6A6DZ87</accession>
<dbReference type="GO" id="GO:0004497">
    <property type="term" value="F:monooxygenase activity"/>
    <property type="evidence" value="ECO:0007669"/>
    <property type="project" value="InterPro"/>
</dbReference>
<evidence type="ECO:0000313" key="6">
    <source>
        <dbReference type="EMBL" id="KAF2183518.1"/>
    </source>
</evidence>
<dbReference type="InterPro" id="IPR036396">
    <property type="entry name" value="Cyt_P450_sf"/>
</dbReference>
<comment type="cofactor">
    <cofactor evidence="1">
        <name>heme</name>
        <dbReference type="ChEBI" id="CHEBI:30413"/>
    </cofactor>
</comment>
<keyword evidence="5" id="KW-0408">Iron</keyword>
<evidence type="ECO:0000256" key="4">
    <source>
        <dbReference type="ARBA" id="ARBA00023002"/>
    </source>
</evidence>
<dbReference type="AlphaFoldDB" id="A0A6A6DZ87"/>
<evidence type="ECO:0000256" key="5">
    <source>
        <dbReference type="ARBA" id="ARBA00023004"/>
    </source>
</evidence>
<dbReference type="Proteomes" id="UP000800200">
    <property type="component" value="Unassembled WGS sequence"/>
</dbReference>
<dbReference type="GO" id="GO:0020037">
    <property type="term" value="F:heme binding"/>
    <property type="evidence" value="ECO:0007669"/>
    <property type="project" value="InterPro"/>
</dbReference>
<dbReference type="SUPFAM" id="SSF48264">
    <property type="entry name" value="Cytochrome P450"/>
    <property type="match status" value="1"/>
</dbReference>
<evidence type="ECO:0000256" key="3">
    <source>
        <dbReference type="ARBA" id="ARBA00022723"/>
    </source>
</evidence>